<evidence type="ECO:0000313" key="4">
    <source>
        <dbReference type="Proteomes" id="UP001158576"/>
    </source>
</evidence>
<feature type="transmembrane region" description="Helical" evidence="1">
    <location>
        <begin position="313"/>
        <end position="335"/>
    </location>
</feature>
<evidence type="ECO:0000256" key="2">
    <source>
        <dbReference type="SAM" id="SignalP"/>
    </source>
</evidence>
<feature type="signal peptide" evidence="2">
    <location>
        <begin position="1"/>
        <end position="17"/>
    </location>
</feature>
<dbReference type="EMBL" id="OU015566">
    <property type="protein sequence ID" value="CAG5105356.1"/>
    <property type="molecule type" value="Genomic_DNA"/>
</dbReference>
<feature type="transmembrane region" description="Helical" evidence="1">
    <location>
        <begin position="247"/>
        <end position="268"/>
    </location>
</feature>
<evidence type="ECO:0000256" key="1">
    <source>
        <dbReference type="SAM" id="Phobius"/>
    </source>
</evidence>
<organism evidence="3 4">
    <name type="scientific">Oikopleura dioica</name>
    <name type="common">Tunicate</name>
    <dbReference type="NCBI Taxonomy" id="34765"/>
    <lineage>
        <taxon>Eukaryota</taxon>
        <taxon>Metazoa</taxon>
        <taxon>Chordata</taxon>
        <taxon>Tunicata</taxon>
        <taxon>Appendicularia</taxon>
        <taxon>Copelata</taxon>
        <taxon>Oikopleuridae</taxon>
        <taxon>Oikopleura</taxon>
    </lineage>
</organism>
<feature type="transmembrane region" description="Helical" evidence="1">
    <location>
        <begin position="79"/>
        <end position="103"/>
    </location>
</feature>
<keyword evidence="1" id="KW-1133">Transmembrane helix</keyword>
<keyword evidence="1" id="KW-0472">Membrane</keyword>
<dbReference type="Proteomes" id="UP001158576">
    <property type="component" value="Chromosome 1"/>
</dbReference>
<keyword evidence="4" id="KW-1185">Reference proteome</keyword>
<feature type="transmembrane region" description="Helical" evidence="1">
    <location>
        <begin position="389"/>
        <end position="414"/>
    </location>
</feature>
<feature type="transmembrane region" description="Helical" evidence="1">
    <location>
        <begin position="123"/>
        <end position="145"/>
    </location>
</feature>
<gene>
    <name evidence="3" type="ORF">OKIOD_LOCUS10822</name>
</gene>
<feature type="transmembrane region" description="Helical" evidence="1">
    <location>
        <begin position="165"/>
        <end position="186"/>
    </location>
</feature>
<protein>
    <submittedName>
        <fullName evidence="3">Oidioi.mRNA.OKI2018_I69.chr1.g2057.t1.cds</fullName>
    </submittedName>
</protein>
<evidence type="ECO:0000313" key="3">
    <source>
        <dbReference type="EMBL" id="CAG5105356.1"/>
    </source>
</evidence>
<feature type="transmembrane region" description="Helical" evidence="1">
    <location>
        <begin position="280"/>
        <end position="301"/>
    </location>
</feature>
<keyword evidence="2" id="KW-0732">Signal</keyword>
<reference evidence="3 4" key="1">
    <citation type="submission" date="2021-04" db="EMBL/GenBank/DDBJ databases">
        <authorList>
            <person name="Bliznina A."/>
        </authorList>
    </citation>
    <scope>NUCLEOTIDE SEQUENCE [LARGE SCALE GENOMIC DNA]</scope>
</reference>
<feature type="transmembrane region" description="Helical" evidence="1">
    <location>
        <begin position="41"/>
        <end position="58"/>
    </location>
</feature>
<keyword evidence="1" id="KW-0812">Transmembrane</keyword>
<sequence length="442" mass="49609">MSFALLLLGNLCFVVETALVLWTIIKPTTDEKTCRLQEKLTNTMMAVAFYPIYLFLWSRQLSIYRDRRLASALPVWLRAFSKFTLFMIVSTLTGFVVILGSTLADPKKIDFKDGYCIKVDDTWSVAAAIGTMVIIQSLLLFLFWYPIMTALSTGHSSLGQYVRRCAILTLINSLSDVTTLAFMLVFMNTAPVPLLAVVYPINLMVNCCCCIFSYRGGSIPGKSLAKVHEKNDQPSCQSSKTHHSCWILYNILRILTWVLLGNICLIIFHHIVDPPACGVYFYRLLPAFDAFYLLVAIFGLVAMKVDQQSTYSFFRTAVLTQALIFVANLLISMTIQSITSIDKSLLLNSTRSDHKHDLGSYIDVTCNCTSKDILSPDCTVFWDGLLHDLVFELVGIIASLLAAIFATLAAENAFEKMEKIRRAKLKRSSSLRVISNNKIDRI</sequence>
<feature type="chain" id="PRO_5046454094" evidence="2">
    <location>
        <begin position="18"/>
        <end position="442"/>
    </location>
</feature>
<name>A0ABN7SPX1_OIKDI</name>
<proteinExistence type="predicted"/>
<accession>A0ABN7SPX1</accession>
<feature type="transmembrane region" description="Helical" evidence="1">
    <location>
        <begin position="192"/>
        <end position="214"/>
    </location>
</feature>